<evidence type="ECO:0000313" key="2">
    <source>
        <dbReference type="Proteomes" id="UP000249873"/>
    </source>
</evidence>
<reference evidence="1 2" key="1">
    <citation type="submission" date="2018-05" db="EMBL/GenBank/DDBJ databases">
        <title>Complete genome sequence of Arcticibacterium luteifluviistationis SM1504T, a cytophagaceae bacterium isolated from Arctic surface seawater.</title>
        <authorList>
            <person name="Li Y."/>
            <person name="Qin Q.-L."/>
        </authorList>
    </citation>
    <scope>NUCLEOTIDE SEQUENCE [LARGE SCALE GENOMIC DNA]</scope>
    <source>
        <strain evidence="1 2">SM1504</strain>
    </source>
</reference>
<sequence>MKTLLQTPTGNKLLSHEFYSKLDFKAIPCDDYDLLTDGKTIIEINPDNFARAGLKLFKPNWSKEVKLLKNEFKVHELEDGYMLASPSGMWVYLIEKRIEQPEINHFTPSLLGNNAGLSLESPDMLRSETLFKIIGFQKTEGEENQSWISLKNENSFNISIMKPFSCPHLFFNPSLTFFNGIRNAEIISKIRRLHIPITQEVTAFNASGKVENIIIRDPGGLAFFIYND</sequence>
<name>A0A2Z4G7I4_9BACT</name>
<dbReference type="EMBL" id="CP029480">
    <property type="protein sequence ID" value="AWV97018.1"/>
    <property type="molecule type" value="Genomic_DNA"/>
</dbReference>
<organism evidence="1 2">
    <name type="scientific">Arcticibacterium luteifluviistationis</name>
    <dbReference type="NCBI Taxonomy" id="1784714"/>
    <lineage>
        <taxon>Bacteria</taxon>
        <taxon>Pseudomonadati</taxon>
        <taxon>Bacteroidota</taxon>
        <taxon>Cytophagia</taxon>
        <taxon>Cytophagales</taxon>
        <taxon>Leadbetterellaceae</taxon>
        <taxon>Arcticibacterium</taxon>
    </lineage>
</organism>
<evidence type="ECO:0000313" key="1">
    <source>
        <dbReference type="EMBL" id="AWV97018.1"/>
    </source>
</evidence>
<dbReference type="KEGG" id="als:DJ013_02030"/>
<evidence type="ECO:0008006" key="3">
    <source>
        <dbReference type="Google" id="ProtNLM"/>
    </source>
</evidence>
<dbReference type="RefSeq" id="WP_111370120.1">
    <property type="nucleotide sequence ID" value="NZ_CP029480.1"/>
</dbReference>
<accession>A0A2Z4G7I4</accession>
<dbReference type="Proteomes" id="UP000249873">
    <property type="component" value="Chromosome"/>
</dbReference>
<dbReference type="OrthoDB" id="1121203at2"/>
<protein>
    <recommendedName>
        <fullName evidence="3">Glyoxalase-like domain-containing protein</fullName>
    </recommendedName>
</protein>
<dbReference type="AlphaFoldDB" id="A0A2Z4G7I4"/>
<proteinExistence type="predicted"/>
<gene>
    <name evidence="1" type="ORF">DJ013_02030</name>
</gene>
<keyword evidence="2" id="KW-1185">Reference proteome</keyword>